<evidence type="ECO:0000313" key="3">
    <source>
        <dbReference type="Proteomes" id="UP000324800"/>
    </source>
</evidence>
<dbReference type="InterPro" id="IPR016024">
    <property type="entry name" value="ARM-type_fold"/>
</dbReference>
<proteinExistence type="predicted"/>
<feature type="compositionally biased region" description="Basic and acidic residues" evidence="1">
    <location>
        <begin position="461"/>
        <end position="483"/>
    </location>
</feature>
<reference evidence="2 3" key="1">
    <citation type="submission" date="2019-03" db="EMBL/GenBank/DDBJ databases">
        <title>Single cell metagenomics reveals metabolic interactions within the superorganism composed of flagellate Streblomastix strix and complex community of Bacteroidetes bacteria on its surface.</title>
        <authorList>
            <person name="Treitli S.C."/>
            <person name="Kolisko M."/>
            <person name="Husnik F."/>
            <person name="Keeling P."/>
            <person name="Hampl V."/>
        </authorList>
    </citation>
    <scope>NUCLEOTIDE SEQUENCE [LARGE SCALE GENOMIC DNA]</scope>
    <source>
        <strain evidence="2">ST1C</strain>
    </source>
</reference>
<evidence type="ECO:0000256" key="1">
    <source>
        <dbReference type="SAM" id="MobiDB-lite"/>
    </source>
</evidence>
<dbReference type="Gene3D" id="1.25.10.10">
    <property type="entry name" value="Leucine-rich Repeat Variant"/>
    <property type="match status" value="1"/>
</dbReference>
<dbReference type="AlphaFoldDB" id="A0A5J4VNC5"/>
<sequence>MASEESRRSVRSMAINESLLSLQMSSREAKHTFGQLAQRLNSEGIQVDEQIAALQQMIVFTSSSMDNIQSAYEGGLIEAISGLLSHTQNPHVKQLCRAIIMIISVLGGEKEEQVDWTILSASLLTLLFDSDSGVSDAGKTTILKMMKLKEEFIHGLFQIGILDYSAEELIKILLVQISLSASQKEVPPSQLITMNILEVLDKILNAEQIKFFKSIKLILALEKIKNEGSTREMKRKAKNIQDLLNEDGQADKTEIDLENANQHIQELKQQNQTFTAQIEQIDQSIKTLTEEKAQKDQRIEALTHEITQKEQRATIAEGQIQILATQNTQKDQSINQLTTEKNQKQQRIDQLTQENTQKEQRILTVQGQNQTFAAQIGQKDQQINSLKEEKAQRDQTIATLTREKTQDNTQKEQRINQLNQEVQQLRQRATSAEGQVTTLTREKLQKDLIITTLTNENNKKDQSITNLQRDKKQAEDQVTEKQKQINTANNEKNAQEKSANENQKKMNDLLKQMVKEKDKEKLSQIPWIEMCKDLNNIITYSWQDGREKILQRQIEICELIIEMFVGKDDEGRRCCIKAGIAKVLLNIFENWKLEDIKHEHARAFSLLAYNNNNEIKQLLFNLNPFKGLLNLHNHQNSNIQSDGITSIFNIQKGGLNSTSDSEVHPYFDTIASIGGIEKIYEFMNRKNTNKECKDTAAITIGNFYKAKKIENVEMRTNVIKHLRSIVNDQDNWTKNESRRALRYLAQNLDNKAEIEKDGFAIPT</sequence>
<name>A0A5J4VNC5_9EUKA</name>
<comment type="caution">
    <text evidence="2">The sequence shown here is derived from an EMBL/GenBank/DDBJ whole genome shotgun (WGS) entry which is preliminary data.</text>
</comment>
<dbReference type="Proteomes" id="UP000324800">
    <property type="component" value="Unassembled WGS sequence"/>
</dbReference>
<dbReference type="InterPro" id="IPR011989">
    <property type="entry name" value="ARM-like"/>
</dbReference>
<dbReference type="OrthoDB" id="10255512at2759"/>
<gene>
    <name evidence="2" type="ORF">EZS28_020364</name>
</gene>
<dbReference type="SUPFAM" id="SSF48371">
    <property type="entry name" value="ARM repeat"/>
    <property type="match status" value="1"/>
</dbReference>
<feature type="region of interest" description="Disordered" evidence="1">
    <location>
        <begin position="461"/>
        <end position="503"/>
    </location>
</feature>
<accession>A0A5J4VNC5</accession>
<protein>
    <submittedName>
        <fullName evidence="2">Uncharacterized protein</fullName>
    </submittedName>
</protein>
<dbReference type="EMBL" id="SNRW01005915">
    <property type="protein sequence ID" value="KAA6384108.1"/>
    <property type="molecule type" value="Genomic_DNA"/>
</dbReference>
<evidence type="ECO:0000313" key="2">
    <source>
        <dbReference type="EMBL" id="KAA6384108.1"/>
    </source>
</evidence>
<organism evidence="2 3">
    <name type="scientific">Streblomastix strix</name>
    <dbReference type="NCBI Taxonomy" id="222440"/>
    <lineage>
        <taxon>Eukaryota</taxon>
        <taxon>Metamonada</taxon>
        <taxon>Preaxostyla</taxon>
        <taxon>Oxymonadida</taxon>
        <taxon>Streblomastigidae</taxon>
        <taxon>Streblomastix</taxon>
    </lineage>
</organism>
<feature type="compositionally biased region" description="Basic and acidic residues" evidence="1">
    <location>
        <begin position="493"/>
        <end position="503"/>
    </location>
</feature>